<keyword evidence="5" id="KW-1185">Reference proteome</keyword>
<dbReference type="WBParaSite" id="HPBE_0002366701-mRNA-1">
    <property type="protein sequence ID" value="HPBE_0002366701-mRNA-1"/>
    <property type="gene ID" value="HPBE_0002366701"/>
</dbReference>
<feature type="chain" id="PRO_5044552130" evidence="2">
    <location>
        <begin position="17"/>
        <end position="148"/>
    </location>
</feature>
<organism evidence="5 6">
    <name type="scientific">Heligmosomoides polygyrus</name>
    <name type="common">Parasitic roundworm</name>
    <dbReference type="NCBI Taxonomy" id="6339"/>
    <lineage>
        <taxon>Eukaryota</taxon>
        <taxon>Metazoa</taxon>
        <taxon>Ecdysozoa</taxon>
        <taxon>Nematoda</taxon>
        <taxon>Chromadorea</taxon>
        <taxon>Rhabditida</taxon>
        <taxon>Rhabditina</taxon>
        <taxon>Rhabditomorpha</taxon>
        <taxon>Strongyloidea</taxon>
        <taxon>Heligmosomidae</taxon>
        <taxon>Heligmosomoides</taxon>
    </lineage>
</organism>
<dbReference type="GO" id="GO:0004222">
    <property type="term" value="F:metalloendopeptidase activity"/>
    <property type="evidence" value="ECO:0007669"/>
    <property type="project" value="InterPro"/>
</dbReference>
<dbReference type="OrthoDB" id="5873044at2759"/>
<evidence type="ECO:0000259" key="3">
    <source>
        <dbReference type="PROSITE" id="PS51864"/>
    </source>
</evidence>
<dbReference type="InterPro" id="IPR001506">
    <property type="entry name" value="Peptidase_M12A"/>
</dbReference>
<dbReference type="Proteomes" id="UP000050761">
    <property type="component" value="Unassembled WGS sequence"/>
</dbReference>
<evidence type="ECO:0000313" key="6">
    <source>
        <dbReference type="WBParaSite" id="HPBE_0002366701-mRNA-1"/>
    </source>
</evidence>
<gene>
    <name evidence="4" type="ORF">HPBE_LOCUS23666</name>
</gene>
<dbReference type="InterPro" id="IPR024079">
    <property type="entry name" value="MetalloPept_cat_dom_sf"/>
</dbReference>
<dbReference type="Pfam" id="PF01400">
    <property type="entry name" value="Astacin"/>
    <property type="match status" value="1"/>
</dbReference>
<reference evidence="4 5" key="1">
    <citation type="submission" date="2018-11" db="EMBL/GenBank/DDBJ databases">
        <authorList>
            <consortium name="Pathogen Informatics"/>
        </authorList>
    </citation>
    <scope>NUCLEOTIDE SEQUENCE [LARGE SCALE GENOMIC DNA]</scope>
</reference>
<feature type="signal peptide" evidence="2">
    <location>
        <begin position="1"/>
        <end position="16"/>
    </location>
</feature>
<evidence type="ECO:0000313" key="5">
    <source>
        <dbReference type="Proteomes" id="UP000050761"/>
    </source>
</evidence>
<feature type="domain" description="Peptidase M12A" evidence="3">
    <location>
        <begin position="83"/>
        <end position="148"/>
    </location>
</feature>
<keyword evidence="2" id="KW-0732">Signal</keyword>
<sequence>MRLTWLFLVLVVAVNARPKFKENAQVNREDWVDRGDSINEINERAHVDENLFQGDIVLTGDQAEELVEDIQKSMYAENRSKRQAYKGGRYPKLLWSRGVNYFFNETISERAKQVFLKAVNLWQKDTCINFYHNPYGKINKFECVVNRS</sequence>
<comment type="caution">
    <text evidence="1">Lacks conserved residue(s) required for the propagation of feature annotation.</text>
</comment>
<proteinExistence type="predicted"/>
<dbReference type="AlphaFoldDB" id="A0A183GLU7"/>
<dbReference type="GO" id="GO:0006508">
    <property type="term" value="P:proteolysis"/>
    <property type="evidence" value="ECO:0007669"/>
    <property type="project" value="InterPro"/>
</dbReference>
<reference evidence="6" key="2">
    <citation type="submission" date="2019-09" db="UniProtKB">
        <authorList>
            <consortium name="WormBaseParasite"/>
        </authorList>
    </citation>
    <scope>IDENTIFICATION</scope>
</reference>
<dbReference type="Gene3D" id="3.40.390.10">
    <property type="entry name" value="Collagenase (Catalytic Domain)"/>
    <property type="match status" value="1"/>
</dbReference>
<dbReference type="PROSITE" id="PS51864">
    <property type="entry name" value="ASTACIN"/>
    <property type="match status" value="1"/>
</dbReference>
<evidence type="ECO:0000256" key="2">
    <source>
        <dbReference type="SAM" id="SignalP"/>
    </source>
</evidence>
<protein>
    <submittedName>
        <fullName evidence="6">Astacin domain-containing protein</fullName>
    </submittedName>
</protein>
<dbReference type="EMBL" id="UZAH01035332">
    <property type="protein sequence ID" value="VDP40213.1"/>
    <property type="molecule type" value="Genomic_DNA"/>
</dbReference>
<evidence type="ECO:0000313" key="4">
    <source>
        <dbReference type="EMBL" id="VDP40213.1"/>
    </source>
</evidence>
<evidence type="ECO:0000256" key="1">
    <source>
        <dbReference type="PROSITE-ProRule" id="PRU01211"/>
    </source>
</evidence>
<accession>A0A3P8H0W6</accession>
<name>A0A183GLU7_HELPZ</name>
<accession>A0A183GLU7</accession>